<evidence type="ECO:0000313" key="1">
    <source>
        <dbReference type="EMBL" id="MQX37717.1"/>
    </source>
</evidence>
<reference evidence="1 2" key="1">
    <citation type="submission" date="2019-10" db="EMBL/GenBank/DDBJ databases">
        <title>Draft whole-genome sequence of the purple nonsulfur photosynthetic bacterium Roseospira navarrensis DSM 15114.</title>
        <authorList>
            <person name="Kyndt J.A."/>
            <person name="Meyer T.E."/>
        </authorList>
    </citation>
    <scope>NUCLEOTIDE SEQUENCE [LARGE SCALE GENOMIC DNA]</scope>
    <source>
        <strain evidence="1 2">DSM 15114</strain>
    </source>
</reference>
<gene>
    <name evidence="1" type="ORF">GHC57_14435</name>
</gene>
<sequence length="258" mass="28505">MTRRFACTVCGKCCVGLLPLTIDEAVARADRFPLALVWTPVRKGAPAYDTLKRLGLEVTLGKNRTVAVLVSPMVYVPPQAPCPDLLEDGRCAVHGTDAKPLRCRAMPFNPRRPEREQKDLLLPRPGWLCDISAEAPEVYRDDTILDRTDFEAEREALRAQAPVLRAYAKSRLSLSPTVLRELDRIDRKKGHTGTVALSFTALLPRLPDVDADAFVRGQRAVLADWLARTSPKGDEAPFHRFYKEVLDTLGGPPTPAGA</sequence>
<name>A0A7X2D5I5_9PROT</name>
<dbReference type="RefSeq" id="WP_153345466.1">
    <property type="nucleotide sequence ID" value="NZ_WIVE01000053.1"/>
</dbReference>
<dbReference type="Proteomes" id="UP000434582">
    <property type="component" value="Unassembled WGS sequence"/>
</dbReference>
<dbReference type="EMBL" id="WIVE01000053">
    <property type="protein sequence ID" value="MQX37717.1"/>
    <property type="molecule type" value="Genomic_DNA"/>
</dbReference>
<organism evidence="1 2">
    <name type="scientific">Roseospira navarrensis</name>
    <dbReference type="NCBI Taxonomy" id="140058"/>
    <lineage>
        <taxon>Bacteria</taxon>
        <taxon>Pseudomonadati</taxon>
        <taxon>Pseudomonadota</taxon>
        <taxon>Alphaproteobacteria</taxon>
        <taxon>Rhodospirillales</taxon>
        <taxon>Rhodospirillaceae</taxon>
        <taxon>Roseospira</taxon>
    </lineage>
</organism>
<comment type="caution">
    <text evidence="1">The sequence shown here is derived from an EMBL/GenBank/DDBJ whole genome shotgun (WGS) entry which is preliminary data.</text>
</comment>
<evidence type="ECO:0000313" key="2">
    <source>
        <dbReference type="Proteomes" id="UP000434582"/>
    </source>
</evidence>
<keyword evidence="2" id="KW-1185">Reference proteome</keyword>
<accession>A0A7X2D5I5</accession>
<proteinExistence type="predicted"/>
<protein>
    <submittedName>
        <fullName evidence="1">YkgJ family cysteine cluster protein</fullName>
    </submittedName>
</protein>
<dbReference type="OrthoDB" id="7500397at2"/>
<dbReference type="AlphaFoldDB" id="A0A7X2D5I5"/>